<protein>
    <submittedName>
        <fullName evidence="6">Type II toxin-antitoxin system HipA family toxin</fullName>
    </submittedName>
</protein>
<dbReference type="InterPro" id="IPR017508">
    <property type="entry name" value="HipA_N1"/>
</dbReference>
<dbReference type="NCBIfam" id="TIGR03071">
    <property type="entry name" value="couple_hipA"/>
    <property type="match status" value="1"/>
</dbReference>
<keyword evidence="3" id="KW-0418">Kinase</keyword>
<evidence type="ECO:0000259" key="5">
    <source>
        <dbReference type="Pfam" id="PF13657"/>
    </source>
</evidence>
<dbReference type="Pfam" id="PF07804">
    <property type="entry name" value="HipA_C"/>
    <property type="match status" value="1"/>
</dbReference>
<dbReference type="PANTHER" id="PTHR37419">
    <property type="entry name" value="SERINE/THREONINE-PROTEIN KINASE TOXIN HIPA"/>
    <property type="match status" value="1"/>
</dbReference>
<sequence>MQTVEAEVRLHGSRVGFLRYDRGGSEFHYEDDLSAPGHRVLGQTFEDDPGSARRSKIGLPSWFANLLPEGALRQQIVHELGGGRIGDFTLLSRLGGYLPGAVAVHTTSEPDDDHGPEHIPVPDHPLRHSLAGVQLKYSVASERLSTAVTGDDGWWIVKLPDRTLQKLVTNEYLTMRWLAEAGFDVPPVKLLPAHAVDGIPDGLVDPSEPLYLIERFDRSAAGPIHVEDFAQVADVPPRFKYSDSGVTYDSLGRAVRQLTGEAGYTDYIRRLVAMLVTGNTDAHLKNWALRYQDGRTPALAPVYDFHCLTVYRPYRYSSLALSLNNEMYAGSIDLEDFRRLADTCGADAAATVDTVVRTVDDLRTAWHSLRDETASRFDALAVQYTERLANLSICTAA</sequence>
<dbReference type="InterPro" id="IPR052028">
    <property type="entry name" value="HipA_Ser/Thr_kinase"/>
</dbReference>
<reference evidence="6 7" key="1">
    <citation type="submission" date="2019-12" db="EMBL/GenBank/DDBJ databases">
        <title>Whole genome sequencing of endophytic Actinobacterium Micromonospora sp. MPMI6T.</title>
        <authorList>
            <person name="Evv R."/>
            <person name="Podile A.R."/>
        </authorList>
    </citation>
    <scope>NUCLEOTIDE SEQUENCE [LARGE SCALE GENOMIC DNA]</scope>
    <source>
        <strain evidence="6 7">MPMI6</strain>
    </source>
</reference>
<organism evidence="6 7">
    <name type="scientific">Micromonospora echinofusca</name>
    <dbReference type="NCBI Taxonomy" id="47858"/>
    <lineage>
        <taxon>Bacteria</taxon>
        <taxon>Bacillati</taxon>
        <taxon>Actinomycetota</taxon>
        <taxon>Actinomycetes</taxon>
        <taxon>Micromonosporales</taxon>
        <taxon>Micromonosporaceae</taxon>
        <taxon>Micromonospora</taxon>
    </lineage>
</organism>
<dbReference type="EMBL" id="WVUH01000081">
    <property type="protein sequence ID" value="MBO4206732.1"/>
    <property type="molecule type" value="Genomic_DNA"/>
</dbReference>
<dbReference type="Pfam" id="PF13657">
    <property type="entry name" value="Couple_hipA"/>
    <property type="match status" value="1"/>
</dbReference>
<feature type="domain" description="HipA N-terminal subdomain 1" evidence="5">
    <location>
        <begin position="7"/>
        <end position="104"/>
    </location>
</feature>
<keyword evidence="2" id="KW-0808">Transferase</keyword>
<dbReference type="RefSeq" id="WP_208813633.1">
    <property type="nucleotide sequence ID" value="NZ_WVUH01000081.1"/>
</dbReference>
<evidence type="ECO:0000313" key="6">
    <source>
        <dbReference type="EMBL" id="MBO4206732.1"/>
    </source>
</evidence>
<evidence type="ECO:0000259" key="4">
    <source>
        <dbReference type="Pfam" id="PF07804"/>
    </source>
</evidence>
<comment type="caution">
    <text evidence="6">The sequence shown here is derived from an EMBL/GenBank/DDBJ whole genome shotgun (WGS) entry which is preliminary data.</text>
</comment>
<evidence type="ECO:0000256" key="2">
    <source>
        <dbReference type="ARBA" id="ARBA00022679"/>
    </source>
</evidence>
<accession>A0ABS3VQB8</accession>
<proteinExistence type="inferred from homology"/>
<name>A0ABS3VQB8_MICEH</name>
<feature type="domain" description="HipA-like C-terminal" evidence="4">
    <location>
        <begin position="129"/>
        <end position="366"/>
    </location>
</feature>
<keyword evidence="7" id="KW-1185">Reference proteome</keyword>
<dbReference type="PANTHER" id="PTHR37419:SF1">
    <property type="entry name" value="SERINE_THREONINE-PROTEIN KINASE TOXIN HIPA"/>
    <property type="match status" value="1"/>
</dbReference>
<evidence type="ECO:0000313" key="7">
    <source>
        <dbReference type="Proteomes" id="UP000823521"/>
    </source>
</evidence>
<dbReference type="Gene3D" id="1.10.1070.20">
    <property type="match status" value="1"/>
</dbReference>
<dbReference type="InterPro" id="IPR012893">
    <property type="entry name" value="HipA-like_C"/>
</dbReference>
<evidence type="ECO:0000256" key="3">
    <source>
        <dbReference type="ARBA" id="ARBA00022777"/>
    </source>
</evidence>
<dbReference type="Proteomes" id="UP000823521">
    <property type="component" value="Unassembled WGS sequence"/>
</dbReference>
<comment type="similarity">
    <text evidence="1">Belongs to the HipA Ser/Thr kinase family.</text>
</comment>
<evidence type="ECO:0000256" key="1">
    <source>
        <dbReference type="ARBA" id="ARBA00010164"/>
    </source>
</evidence>
<gene>
    <name evidence="6" type="ORF">GSF22_12065</name>
</gene>